<sequence length="86" mass="9043">MDPIGTPRSGMDITELAAEHVELLPERMTLAVIHNGESIGTGNNSPVNSPGSNNIVTGNSSMVQTIGNANPFIQSVASGDSFFDQW</sequence>
<proteinExistence type="predicted"/>
<evidence type="ECO:0000313" key="1">
    <source>
        <dbReference type="EMBL" id="ONH24786.1"/>
    </source>
</evidence>
<evidence type="ECO:0000313" key="2">
    <source>
        <dbReference type="Proteomes" id="UP000188929"/>
    </source>
</evidence>
<organism evidence="1 2">
    <name type="scientific">Pseudofrankia asymbiotica</name>
    <dbReference type="NCBI Taxonomy" id="1834516"/>
    <lineage>
        <taxon>Bacteria</taxon>
        <taxon>Bacillati</taxon>
        <taxon>Actinomycetota</taxon>
        <taxon>Actinomycetes</taxon>
        <taxon>Frankiales</taxon>
        <taxon>Frankiaceae</taxon>
        <taxon>Pseudofrankia</taxon>
    </lineage>
</organism>
<dbReference type="AlphaFoldDB" id="A0A1V2I379"/>
<keyword evidence="2" id="KW-1185">Reference proteome</keyword>
<reference evidence="2" key="1">
    <citation type="submission" date="2016-10" db="EMBL/GenBank/DDBJ databases">
        <title>Frankia sp. NRRL B-16386 Genome sequencing.</title>
        <authorList>
            <person name="Ghodhbane-Gtari F."/>
            <person name="Swanson E."/>
            <person name="Gueddou A."/>
            <person name="Hezbri K."/>
            <person name="Ktari K."/>
            <person name="Nouioui I."/>
            <person name="Morris K."/>
            <person name="Simpson S."/>
            <person name="Abebe-Akele F."/>
            <person name="Thomas K."/>
            <person name="Gtari M."/>
            <person name="Tisa L.S."/>
        </authorList>
    </citation>
    <scope>NUCLEOTIDE SEQUENCE [LARGE SCALE GENOMIC DNA]</scope>
    <source>
        <strain evidence="2">NRRL B-16386</strain>
    </source>
</reference>
<name>A0A1V2I379_9ACTN</name>
<dbReference type="Proteomes" id="UP000188929">
    <property type="component" value="Unassembled WGS sequence"/>
</dbReference>
<comment type="caution">
    <text evidence="1">The sequence shown here is derived from an EMBL/GenBank/DDBJ whole genome shotgun (WGS) entry which is preliminary data.</text>
</comment>
<accession>A0A1V2I379</accession>
<protein>
    <submittedName>
        <fullName evidence="1">Uncharacterized protein</fullName>
    </submittedName>
</protein>
<dbReference type="EMBL" id="MOMC01000067">
    <property type="protein sequence ID" value="ONH24786.1"/>
    <property type="molecule type" value="Genomic_DNA"/>
</dbReference>
<dbReference type="STRING" id="1834516.BL253_29175"/>
<gene>
    <name evidence="1" type="ORF">BL253_29175</name>
</gene>